<dbReference type="OrthoDB" id="3482720at2"/>
<feature type="region of interest" description="Disordered" evidence="1">
    <location>
        <begin position="93"/>
        <end position="126"/>
    </location>
</feature>
<reference evidence="2 3" key="1">
    <citation type="submission" date="2019-05" db="EMBL/GenBank/DDBJ databases">
        <title>Draft genome sequence of Actinomadura sp. 14C53.</title>
        <authorList>
            <person name="Saricaoglu S."/>
            <person name="Isik K."/>
        </authorList>
    </citation>
    <scope>NUCLEOTIDE SEQUENCE [LARGE SCALE GENOMIC DNA]</scope>
    <source>
        <strain evidence="2 3">14C53</strain>
    </source>
</reference>
<evidence type="ECO:0000313" key="3">
    <source>
        <dbReference type="Proteomes" id="UP000309174"/>
    </source>
</evidence>
<keyword evidence="3" id="KW-1185">Reference proteome</keyword>
<gene>
    <name evidence="2" type="ORF">ETD83_19900</name>
</gene>
<proteinExistence type="predicted"/>
<evidence type="ECO:0000313" key="2">
    <source>
        <dbReference type="EMBL" id="TMQ97812.1"/>
    </source>
</evidence>
<sequence length="126" mass="13601">MGDQKSEIDTEEVRKIIKALKANREKFDEGKGSAFDLQQNGNITAQDLGMYPAGQALGASTIAAFNQISGQYQEFINSYDQVIEALERMVGNHDEKEQTNVTAANRVNAGGGSSASRRNTGEWGGS</sequence>
<accession>A0A5C4J9M1</accession>
<organism evidence="2 3">
    <name type="scientific">Actinomadura soli</name>
    <dbReference type="NCBI Taxonomy" id="2508997"/>
    <lineage>
        <taxon>Bacteria</taxon>
        <taxon>Bacillati</taxon>
        <taxon>Actinomycetota</taxon>
        <taxon>Actinomycetes</taxon>
        <taxon>Streptosporangiales</taxon>
        <taxon>Thermomonosporaceae</taxon>
        <taxon>Actinomadura</taxon>
    </lineage>
</organism>
<dbReference type="Proteomes" id="UP000309174">
    <property type="component" value="Unassembled WGS sequence"/>
</dbReference>
<dbReference type="RefSeq" id="WP_138646647.1">
    <property type="nucleotide sequence ID" value="NZ_VCKW01000098.1"/>
</dbReference>
<name>A0A5C4J9M1_9ACTN</name>
<dbReference type="EMBL" id="VCKW01000098">
    <property type="protein sequence ID" value="TMQ97812.1"/>
    <property type="molecule type" value="Genomic_DNA"/>
</dbReference>
<comment type="caution">
    <text evidence="2">The sequence shown here is derived from an EMBL/GenBank/DDBJ whole genome shotgun (WGS) entry which is preliminary data.</text>
</comment>
<evidence type="ECO:0000256" key="1">
    <source>
        <dbReference type="SAM" id="MobiDB-lite"/>
    </source>
</evidence>
<dbReference type="AlphaFoldDB" id="A0A5C4J9M1"/>
<protein>
    <submittedName>
        <fullName evidence="2">Uncharacterized protein</fullName>
    </submittedName>
</protein>